<dbReference type="PANTHER" id="PTHR41335:SF1">
    <property type="entry name" value="MEMBRANE PROTEIN"/>
    <property type="match status" value="1"/>
</dbReference>
<keyword evidence="3 6" id="KW-1133">Transmembrane helix</keyword>
<feature type="domain" description="Lipopolysaccharide assembly protein A" evidence="7">
    <location>
        <begin position="24"/>
        <end position="82"/>
    </location>
</feature>
<comment type="caution">
    <text evidence="8">The sequence shown here is derived from an EMBL/GenBank/DDBJ whole genome shotgun (WGS) entry which is preliminary data.</text>
</comment>
<evidence type="ECO:0000256" key="3">
    <source>
        <dbReference type="ARBA" id="ARBA00022989"/>
    </source>
</evidence>
<evidence type="ECO:0000256" key="2">
    <source>
        <dbReference type="ARBA" id="ARBA00022692"/>
    </source>
</evidence>
<evidence type="ECO:0000256" key="1">
    <source>
        <dbReference type="ARBA" id="ARBA00022475"/>
    </source>
</evidence>
<dbReference type="RefSeq" id="WP_270898202.1">
    <property type="nucleotide sequence ID" value="NZ_JBHSPF010000068.1"/>
</dbReference>
<dbReference type="PANTHER" id="PTHR41335">
    <property type="entry name" value="MEMBRANE PROTEIN-RELATED"/>
    <property type="match status" value="1"/>
</dbReference>
<proteinExistence type="predicted"/>
<evidence type="ECO:0000259" key="7">
    <source>
        <dbReference type="Pfam" id="PF06305"/>
    </source>
</evidence>
<dbReference type="InterPro" id="IPR010445">
    <property type="entry name" value="LapA_dom"/>
</dbReference>
<reference evidence="9" key="1">
    <citation type="journal article" date="2019" name="Int. J. Syst. Evol. Microbiol.">
        <title>The Global Catalogue of Microorganisms (GCM) 10K type strain sequencing project: providing services to taxonomists for standard genome sequencing and annotation.</title>
        <authorList>
            <consortium name="The Broad Institute Genomics Platform"/>
            <consortium name="The Broad Institute Genome Sequencing Center for Infectious Disease"/>
            <person name="Wu L."/>
            <person name="Ma J."/>
        </authorList>
    </citation>
    <scope>NUCLEOTIDE SEQUENCE [LARGE SCALE GENOMIC DNA]</scope>
    <source>
        <strain evidence="9">CGMCC 1.15790</strain>
    </source>
</reference>
<evidence type="ECO:0000313" key="9">
    <source>
        <dbReference type="Proteomes" id="UP001596143"/>
    </source>
</evidence>
<keyword evidence="4 6" id="KW-0472">Membrane</keyword>
<name>A0ABW0UAC7_9BACI</name>
<dbReference type="Proteomes" id="UP001596143">
    <property type="component" value="Unassembled WGS sequence"/>
</dbReference>
<evidence type="ECO:0000256" key="6">
    <source>
        <dbReference type="SAM" id="Phobius"/>
    </source>
</evidence>
<keyword evidence="1" id="KW-1003">Cell membrane</keyword>
<sequence length="101" mass="11462">MKVQGMMILSLLLALLIAIFAVVNVETVEVNYIFGQAKWPLILIILGSVFIGATITGSLSFLRIYRLEQEIKQLKKQTTTRQANEDHQNKDRPFGQKNSKK</sequence>
<feature type="region of interest" description="Disordered" evidence="5">
    <location>
        <begin position="77"/>
        <end position="101"/>
    </location>
</feature>
<feature type="compositionally biased region" description="Basic and acidic residues" evidence="5">
    <location>
        <begin position="83"/>
        <end position="94"/>
    </location>
</feature>
<feature type="transmembrane region" description="Helical" evidence="6">
    <location>
        <begin position="41"/>
        <end position="65"/>
    </location>
</feature>
<organism evidence="8 9">
    <name type="scientific">Aliibacillus thermotolerans</name>
    <dbReference type="NCBI Taxonomy" id="1834418"/>
    <lineage>
        <taxon>Bacteria</taxon>
        <taxon>Bacillati</taxon>
        <taxon>Bacillota</taxon>
        <taxon>Bacilli</taxon>
        <taxon>Bacillales</taxon>
        <taxon>Bacillaceae</taxon>
        <taxon>Aliibacillus</taxon>
    </lineage>
</organism>
<accession>A0ABW0UAC7</accession>
<dbReference type="Pfam" id="PF06305">
    <property type="entry name" value="LapA_dom"/>
    <property type="match status" value="1"/>
</dbReference>
<keyword evidence="2 6" id="KW-0812">Transmembrane</keyword>
<dbReference type="EMBL" id="JBHSPF010000068">
    <property type="protein sequence ID" value="MFC5629810.1"/>
    <property type="molecule type" value="Genomic_DNA"/>
</dbReference>
<keyword evidence="9" id="KW-1185">Reference proteome</keyword>
<evidence type="ECO:0000313" key="8">
    <source>
        <dbReference type="EMBL" id="MFC5629810.1"/>
    </source>
</evidence>
<protein>
    <submittedName>
        <fullName evidence="8">Lipopolysaccharide assembly LapA domain-containing protein</fullName>
    </submittedName>
</protein>
<evidence type="ECO:0000256" key="4">
    <source>
        <dbReference type="ARBA" id="ARBA00023136"/>
    </source>
</evidence>
<evidence type="ECO:0000256" key="5">
    <source>
        <dbReference type="SAM" id="MobiDB-lite"/>
    </source>
</evidence>
<gene>
    <name evidence="8" type="ORF">ACFPTR_13225</name>
</gene>